<dbReference type="Pfam" id="PF08240">
    <property type="entry name" value="ADH_N"/>
    <property type="match status" value="1"/>
</dbReference>
<dbReference type="GO" id="GO:0008270">
    <property type="term" value="F:zinc ion binding"/>
    <property type="evidence" value="ECO:0007669"/>
    <property type="project" value="InterPro"/>
</dbReference>
<comment type="cofactor">
    <cofactor evidence="1 5">
        <name>Zn(2+)</name>
        <dbReference type="ChEBI" id="CHEBI:29105"/>
    </cofactor>
</comment>
<dbReference type="InterPro" id="IPR050129">
    <property type="entry name" value="Zn_alcohol_dh"/>
</dbReference>
<dbReference type="InterPro" id="IPR013149">
    <property type="entry name" value="ADH-like_C"/>
</dbReference>
<evidence type="ECO:0000256" key="2">
    <source>
        <dbReference type="ARBA" id="ARBA00022723"/>
    </source>
</evidence>
<keyword evidence="4" id="KW-0560">Oxidoreductase</keyword>
<protein>
    <submittedName>
        <fullName evidence="9">Alcohol dehydrogenase</fullName>
    </submittedName>
</protein>
<dbReference type="InterPro" id="IPR013154">
    <property type="entry name" value="ADH-like_N"/>
</dbReference>
<dbReference type="EMBL" id="SDPN01000004">
    <property type="protein sequence ID" value="RXZ72571.1"/>
    <property type="molecule type" value="Genomic_DNA"/>
</dbReference>
<feature type="domain" description="Alcohol dehydrogenase-like N-terminal" evidence="8">
    <location>
        <begin position="23"/>
        <end position="140"/>
    </location>
</feature>
<dbReference type="InterPro" id="IPR011032">
    <property type="entry name" value="GroES-like_sf"/>
</dbReference>
<dbReference type="InterPro" id="IPR002328">
    <property type="entry name" value="ADH_Zn_CS"/>
</dbReference>
<dbReference type="Gene3D" id="3.90.180.10">
    <property type="entry name" value="Medium-chain alcohol dehydrogenases, catalytic domain"/>
    <property type="match status" value="1"/>
</dbReference>
<evidence type="ECO:0000256" key="6">
    <source>
        <dbReference type="SAM" id="MobiDB-lite"/>
    </source>
</evidence>
<feature type="domain" description="Alcohol dehydrogenase-like C-terminal" evidence="7">
    <location>
        <begin position="179"/>
        <end position="283"/>
    </location>
</feature>
<dbReference type="SUPFAM" id="SSF50129">
    <property type="entry name" value="GroES-like"/>
    <property type="match status" value="1"/>
</dbReference>
<evidence type="ECO:0000256" key="1">
    <source>
        <dbReference type="ARBA" id="ARBA00001947"/>
    </source>
</evidence>
<evidence type="ECO:0000256" key="3">
    <source>
        <dbReference type="ARBA" id="ARBA00022833"/>
    </source>
</evidence>
<feature type="region of interest" description="Disordered" evidence="6">
    <location>
        <begin position="1"/>
        <end position="21"/>
    </location>
</feature>
<evidence type="ECO:0000259" key="7">
    <source>
        <dbReference type="Pfam" id="PF00107"/>
    </source>
</evidence>
<reference evidence="9 10" key="1">
    <citation type="submission" date="2019-01" db="EMBL/GenBank/DDBJ databases">
        <title>Agromyces.</title>
        <authorList>
            <person name="Li J."/>
        </authorList>
    </citation>
    <scope>NUCLEOTIDE SEQUENCE [LARGE SCALE GENOMIC DNA]</scope>
    <source>
        <strain evidence="9 10">DSM 15934</strain>
    </source>
</reference>
<keyword evidence="3 5" id="KW-0862">Zinc</keyword>
<dbReference type="PANTHER" id="PTHR43401">
    <property type="entry name" value="L-THREONINE 3-DEHYDROGENASE"/>
    <property type="match status" value="1"/>
</dbReference>
<dbReference type="SUPFAM" id="SSF51735">
    <property type="entry name" value="NAD(P)-binding Rossmann-fold domains"/>
    <property type="match status" value="1"/>
</dbReference>
<dbReference type="AlphaFoldDB" id="A0A4Q2L895"/>
<dbReference type="PANTHER" id="PTHR43401:SF2">
    <property type="entry name" value="L-THREONINE 3-DEHYDROGENASE"/>
    <property type="match status" value="1"/>
</dbReference>
<comment type="caution">
    <text evidence="9">The sequence shown here is derived from an EMBL/GenBank/DDBJ whole genome shotgun (WGS) entry which is preliminary data.</text>
</comment>
<keyword evidence="10" id="KW-1185">Reference proteome</keyword>
<dbReference type="Gene3D" id="3.40.50.720">
    <property type="entry name" value="NAD(P)-binding Rossmann-like Domain"/>
    <property type="match status" value="1"/>
</dbReference>
<evidence type="ECO:0000313" key="9">
    <source>
        <dbReference type="EMBL" id="RXZ72571.1"/>
    </source>
</evidence>
<dbReference type="GO" id="GO:0016491">
    <property type="term" value="F:oxidoreductase activity"/>
    <property type="evidence" value="ECO:0007669"/>
    <property type="project" value="UniProtKB-KW"/>
</dbReference>
<dbReference type="RefSeq" id="WP_129519535.1">
    <property type="nucleotide sequence ID" value="NZ_SDPN01000004.1"/>
</dbReference>
<accession>A0A4Q2L895</accession>
<dbReference type="InterPro" id="IPR036291">
    <property type="entry name" value="NAD(P)-bd_dom_sf"/>
</dbReference>
<evidence type="ECO:0000256" key="4">
    <source>
        <dbReference type="ARBA" id="ARBA00023002"/>
    </source>
</evidence>
<dbReference type="OrthoDB" id="9797931at2"/>
<organism evidence="9 10">
    <name type="scientific">Agromyces albus</name>
    <dbReference type="NCBI Taxonomy" id="205332"/>
    <lineage>
        <taxon>Bacteria</taxon>
        <taxon>Bacillati</taxon>
        <taxon>Actinomycetota</taxon>
        <taxon>Actinomycetes</taxon>
        <taxon>Micrococcales</taxon>
        <taxon>Microbacteriaceae</taxon>
        <taxon>Agromyces</taxon>
    </lineage>
</organism>
<gene>
    <name evidence="9" type="ORF">ESP51_03665</name>
</gene>
<name>A0A4Q2L895_9MICO</name>
<keyword evidence="2 5" id="KW-0479">Metal-binding</keyword>
<comment type="similarity">
    <text evidence="5">Belongs to the zinc-containing alcohol dehydrogenase family.</text>
</comment>
<evidence type="ECO:0000256" key="5">
    <source>
        <dbReference type="RuleBase" id="RU361277"/>
    </source>
</evidence>
<dbReference type="PROSITE" id="PS00059">
    <property type="entry name" value="ADH_ZINC"/>
    <property type="match status" value="1"/>
</dbReference>
<dbReference type="Proteomes" id="UP000293865">
    <property type="component" value="Unassembled WGS sequence"/>
</dbReference>
<proteinExistence type="inferred from homology"/>
<evidence type="ECO:0000313" key="10">
    <source>
        <dbReference type="Proteomes" id="UP000293865"/>
    </source>
</evidence>
<evidence type="ECO:0000259" key="8">
    <source>
        <dbReference type="Pfam" id="PF08240"/>
    </source>
</evidence>
<sequence>MKAFVISGPQQAGVEDVEPPTAGPGELVIDVARAGICGTDIEFYTGEMQYLHDGQTSYPIRIGHEWMGTVSAVGEGVDATWIGRRVTGDTMLGCGECHRCRTGYHHVCEFRTELGIRGGRPGALAEQVAFPAHYLHALPDSVTDAAGALVEPGGNAWRSVEAAGLREGDRVLVLGPGTIGLLCAMFARAVGAEVHLMGRSGRSLEFARTFEFDGVWTEDDLPALRWDAVIEASNALHLPAKALELVEPGKRVVYVGLAGSPSLIDSRRLVLGDLTAVGILGASAGLAPTIRSYASGTVDPTPLIAATVALDEVAGVLAGERRSNAASGPKIHVEIAR</sequence>
<dbReference type="Pfam" id="PF00107">
    <property type="entry name" value="ADH_zinc_N"/>
    <property type="match status" value="1"/>
</dbReference>